<evidence type="ECO:0000313" key="1">
    <source>
        <dbReference type="EMBL" id="PVX80051.1"/>
    </source>
</evidence>
<dbReference type="Pfam" id="PF08873">
    <property type="entry name" value="Phage_Mu_Gp37"/>
    <property type="match status" value="1"/>
</dbReference>
<name>A0ABX5KKN6_9BURK</name>
<gene>
    <name evidence="1" type="ORF">C7402_112238</name>
</gene>
<sequence>MVTPVPIITAVENAMVDRLKRGLGQMVRQVSTYGGEFDDDGLADVVRNLPAAWVTFGGVRKTSAVDARRKSWKAEGTFIVMVGAYSVRSEAASRQGGARMGEVGTNMLIWAVRRLLAQQDLSLPIQEFAPGAVRTLFNTKLQRDAFSVFALEFHTAWIEHALAGHAFPQPVDPATVVASDPTCGLDALFALYKGQLDPATPDLTAVELNTFVNGAPESGLPLAQDIVTLPPSQESK</sequence>
<dbReference type="RefSeq" id="WP_116612584.1">
    <property type="nucleotide sequence ID" value="NZ_QEOB01000012.1"/>
</dbReference>
<comment type="caution">
    <text evidence="1">The sequence shown here is derived from an EMBL/GenBank/DDBJ whole genome shotgun (WGS) entry which is preliminary data.</text>
</comment>
<accession>A0ABX5KKN6</accession>
<organism evidence="1 2">
    <name type="scientific">Paraburkholderia unamae</name>
    <dbReference type="NCBI Taxonomy" id="219649"/>
    <lineage>
        <taxon>Bacteria</taxon>
        <taxon>Pseudomonadati</taxon>
        <taxon>Pseudomonadota</taxon>
        <taxon>Betaproteobacteria</taxon>
        <taxon>Burkholderiales</taxon>
        <taxon>Burkholderiaceae</taxon>
        <taxon>Paraburkholderia</taxon>
    </lineage>
</organism>
<dbReference type="InterPro" id="IPR014972">
    <property type="entry name" value="Phage_Mu_Gp37"/>
</dbReference>
<keyword evidence="2" id="KW-1185">Reference proteome</keyword>
<evidence type="ECO:0000313" key="2">
    <source>
        <dbReference type="Proteomes" id="UP000245712"/>
    </source>
</evidence>
<reference evidence="1 2" key="1">
    <citation type="submission" date="2018-05" db="EMBL/GenBank/DDBJ databases">
        <title>Genomic Encyclopedia of Type Strains, Phase IV (KMG-V): Genome sequencing to study the core and pangenomes of soil and plant-associated prokaryotes.</title>
        <authorList>
            <person name="Whitman W."/>
        </authorList>
    </citation>
    <scope>NUCLEOTIDE SEQUENCE [LARGE SCALE GENOMIC DNA]</scope>
    <source>
        <strain evidence="1 2">SCZa-39</strain>
    </source>
</reference>
<dbReference type="EMBL" id="QEOB01000012">
    <property type="protein sequence ID" value="PVX80051.1"/>
    <property type="molecule type" value="Genomic_DNA"/>
</dbReference>
<protein>
    <submittedName>
        <fullName evidence="1">Phage gp37-like protein</fullName>
    </submittedName>
</protein>
<proteinExistence type="predicted"/>
<dbReference type="Proteomes" id="UP000245712">
    <property type="component" value="Unassembled WGS sequence"/>
</dbReference>